<keyword evidence="8" id="KW-0325">Glycoprotein</keyword>
<feature type="disulfide bond" evidence="9">
    <location>
        <begin position="52"/>
        <end position="61"/>
    </location>
</feature>
<dbReference type="PANTHER" id="PTHR45836">
    <property type="entry name" value="SLIT HOMOLOG"/>
    <property type="match status" value="1"/>
</dbReference>
<dbReference type="AlphaFoldDB" id="A0A3Q2ZCT3"/>
<feature type="chain" id="PRO_5018536907" description="EGF-like domain-containing protein" evidence="10">
    <location>
        <begin position="24"/>
        <end position="333"/>
    </location>
</feature>
<dbReference type="Ensembl" id="ENSHCOT00000026170.1">
    <property type="protein sequence ID" value="ENSHCOP00000024008.1"/>
    <property type="gene ID" value="ENSHCOG00000013019.1"/>
</dbReference>
<dbReference type="SMART" id="SM00181">
    <property type="entry name" value="EGF"/>
    <property type="match status" value="5"/>
</dbReference>
<protein>
    <recommendedName>
        <fullName evidence="11">EGF-like domain-containing protein</fullName>
    </recommendedName>
</protein>
<dbReference type="GO" id="GO:0043235">
    <property type="term" value="C:receptor complex"/>
    <property type="evidence" value="ECO:0007669"/>
    <property type="project" value="TreeGrafter"/>
</dbReference>
<feature type="domain" description="EGF-like" evidence="11">
    <location>
        <begin position="132"/>
        <end position="167"/>
    </location>
</feature>
<keyword evidence="3 9" id="KW-0245">EGF-like domain</keyword>
<dbReference type="PROSITE" id="PS50026">
    <property type="entry name" value="EGF_3"/>
    <property type="match status" value="5"/>
</dbReference>
<dbReference type="PRINTS" id="PR00010">
    <property type="entry name" value="EGFBLOOD"/>
</dbReference>
<proteinExistence type="inferred from homology"/>
<dbReference type="Pfam" id="PF06816">
    <property type="entry name" value="NOD"/>
    <property type="match status" value="1"/>
</dbReference>
<feature type="domain" description="EGF-like" evidence="11">
    <location>
        <begin position="95"/>
        <end position="130"/>
    </location>
</feature>
<dbReference type="PROSITE" id="PS00010">
    <property type="entry name" value="ASX_HYDROXYL"/>
    <property type="match status" value="4"/>
</dbReference>
<dbReference type="GeneTree" id="ENSGT00940000155030"/>
<dbReference type="CDD" id="cd00054">
    <property type="entry name" value="EGF_CA"/>
    <property type="match status" value="5"/>
</dbReference>
<dbReference type="PANTHER" id="PTHR45836:SF23">
    <property type="entry name" value="NEUROGENIC LOCUS NOTCH HOMOLOG PROTEIN 1"/>
    <property type="match status" value="1"/>
</dbReference>
<dbReference type="InterPro" id="IPR000152">
    <property type="entry name" value="EGF-type_Asp/Asn_hydroxyl_site"/>
</dbReference>
<keyword evidence="2" id="KW-0217">Developmental protein</keyword>
<comment type="similarity">
    <text evidence="1">Belongs to the NOTCH family.</text>
</comment>
<evidence type="ECO:0000256" key="10">
    <source>
        <dbReference type="SAM" id="SignalP"/>
    </source>
</evidence>
<dbReference type="SUPFAM" id="SSF57196">
    <property type="entry name" value="EGF/Laminin"/>
    <property type="match status" value="5"/>
</dbReference>
<evidence type="ECO:0000256" key="7">
    <source>
        <dbReference type="ARBA" id="ARBA00023157"/>
    </source>
</evidence>
<dbReference type="Pfam" id="PF07645">
    <property type="entry name" value="EGF_CA"/>
    <property type="match status" value="1"/>
</dbReference>
<feature type="disulfide bond" evidence="9">
    <location>
        <begin position="120"/>
        <end position="129"/>
    </location>
</feature>
<feature type="domain" description="EGF-like" evidence="11">
    <location>
        <begin position="168"/>
        <end position="202"/>
    </location>
</feature>
<dbReference type="Pfam" id="PF00008">
    <property type="entry name" value="EGF"/>
    <property type="match status" value="2"/>
</dbReference>
<reference evidence="12" key="1">
    <citation type="submission" date="2025-08" db="UniProtKB">
        <authorList>
            <consortium name="Ensembl"/>
        </authorList>
    </citation>
    <scope>IDENTIFICATION</scope>
</reference>
<feature type="disulfide bond" evidence="9">
    <location>
        <begin position="192"/>
        <end position="201"/>
    </location>
</feature>
<dbReference type="GO" id="GO:0005886">
    <property type="term" value="C:plasma membrane"/>
    <property type="evidence" value="ECO:0007669"/>
    <property type="project" value="TreeGrafter"/>
</dbReference>
<dbReference type="PROSITE" id="PS00022">
    <property type="entry name" value="EGF_1"/>
    <property type="match status" value="4"/>
</dbReference>
<dbReference type="InterPro" id="IPR049883">
    <property type="entry name" value="NOTCH1_EGF-like"/>
</dbReference>
<feature type="signal peptide" evidence="10">
    <location>
        <begin position="1"/>
        <end position="23"/>
    </location>
</feature>
<evidence type="ECO:0000256" key="4">
    <source>
        <dbReference type="ARBA" id="ARBA00022729"/>
    </source>
</evidence>
<comment type="caution">
    <text evidence="9">Lacks conserved residue(s) required for the propagation of feature annotation.</text>
</comment>
<keyword evidence="4 10" id="KW-0732">Signal</keyword>
<dbReference type="InterPro" id="IPR013032">
    <property type="entry name" value="EGF-like_CS"/>
</dbReference>
<keyword evidence="6" id="KW-0221">Differentiation</keyword>
<dbReference type="FunFam" id="2.10.25.10:FF:000471">
    <property type="entry name" value="Protein lin-12"/>
    <property type="match status" value="1"/>
</dbReference>
<dbReference type="GO" id="GO:0007219">
    <property type="term" value="P:Notch signaling pathway"/>
    <property type="evidence" value="ECO:0007669"/>
    <property type="project" value="TreeGrafter"/>
</dbReference>
<organism evidence="12 13">
    <name type="scientific">Hippocampus comes</name>
    <name type="common">Tiger tail seahorse</name>
    <dbReference type="NCBI Taxonomy" id="109280"/>
    <lineage>
        <taxon>Eukaryota</taxon>
        <taxon>Metazoa</taxon>
        <taxon>Chordata</taxon>
        <taxon>Craniata</taxon>
        <taxon>Vertebrata</taxon>
        <taxon>Euteleostomi</taxon>
        <taxon>Actinopterygii</taxon>
        <taxon>Neopterygii</taxon>
        <taxon>Teleostei</taxon>
        <taxon>Neoteleostei</taxon>
        <taxon>Acanthomorphata</taxon>
        <taxon>Syngnathiaria</taxon>
        <taxon>Syngnathiformes</taxon>
        <taxon>Syngnathoidei</taxon>
        <taxon>Syngnathidae</taxon>
        <taxon>Hippocampus</taxon>
    </lineage>
</organism>
<feature type="domain" description="EGF-like" evidence="11">
    <location>
        <begin position="26"/>
        <end position="62"/>
    </location>
</feature>
<feature type="domain" description="EGF-like" evidence="11">
    <location>
        <begin position="204"/>
        <end position="240"/>
    </location>
</feature>
<evidence type="ECO:0000256" key="2">
    <source>
        <dbReference type="ARBA" id="ARBA00022473"/>
    </source>
</evidence>
<dbReference type="Gene3D" id="3.30.70.3310">
    <property type="match status" value="1"/>
</dbReference>
<accession>A0A3Q2ZCT3</accession>
<keyword evidence="7 9" id="KW-1015">Disulfide bond</keyword>
<dbReference type="InterPro" id="IPR010660">
    <property type="entry name" value="Notch_NOD_dom"/>
</dbReference>
<dbReference type="FunFam" id="2.10.25.10:FF:000006">
    <property type="entry name" value="Versican core protein-like isoform 1"/>
    <property type="match status" value="1"/>
</dbReference>
<keyword evidence="5" id="KW-0677">Repeat</keyword>
<dbReference type="FunFam" id="2.10.25.10:FF:000327">
    <property type="entry name" value="neurogenic locus notch homolog protein 4"/>
    <property type="match status" value="1"/>
</dbReference>
<keyword evidence="13" id="KW-1185">Reference proteome</keyword>
<dbReference type="InterPro" id="IPR018097">
    <property type="entry name" value="EGF_Ca-bd_CS"/>
</dbReference>
<reference evidence="12" key="2">
    <citation type="submission" date="2025-09" db="UniProtKB">
        <authorList>
            <consortium name="Ensembl"/>
        </authorList>
    </citation>
    <scope>IDENTIFICATION</scope>
</reference>
<dbReference type="FunFam" id="2.10.25.10:FF:000080">
    <property type="entry name" value="Neurogenic locus notch 1"/>
    <property type="match status" value="1"/>
</dbReference>
<dbReference type="InterPro" id="IPR000742">
    <property type="entry name" value="EGF"/>
</dbReference>
<dbReference type="Proteomes" id="UP000264820">
    <property type="component" value="Unplaced"/>
</dbReference>
<evidence type="ECO:0000313" key="12">
    <source>
        <dbReference type="Ensembl" id="ENSHCOP00000024008.1"/>
    </source>
</evidence>
<evidence type="ECO:0000256" key="8">
    <source>
        <dbReference type="ARBA" id="ARBA00023180"/>
    </source>
</evidence>
<dbReference type="PROSITE" id="PS01186">
    <property type="entry name" value="EGF_2"/>
    <property type="match status" value="3"/>
</dbReference>
<dbReference type="PROSITE" id="PS01187">
    <property type="entry name" value="EGF_CA"/>
    <property type="match status" value="1"/>
</dbReference>
<evidence type="ECO:0000256" key="3">
    <source>
        <dbReference type="ARBA" id="ARBA00022536"/>
    </source>
</evidence>
<feature type="disulfide bond" evidence="9">
    <location>
        <begin position="230"/>
        <end position="239"/>
    </location>
</feature>
<dbReference type="GO" id="GO:0005509">
    <property type="term" value="F:calcium ion binding"/>
    <property type="evidence" value="ECO:0007669"/>
    <property type="project" value="InterPro"/>
</dbReference>
<dbReference type="InterPro" id="IPR001881">
    <property type="entry name" value="EGF-like_Ca-bd_dom"/>
</dbReference>
<dbReference type="FunFam" id="2.10.25.10:FF:000109">
    <property type="entry name" value="Notch homolog 4, [Drosophila]"/>
    <property type="match status" value="1"/>
</dbReference>
<dbReference type="GO" id="GO:0009986">
    <property type="term" value="C:cell surface"/>
    <property type="evidence" value="ECO:0007669"/>
    <property type="project" value="TreeGrafter"/>
</dbReference>
<evidence type="ECO:0000256" key="9">
    <source>
        <dbReference type="PROSITE-ProRule" id="PRU00076"/>
    </source>
</evidence>
<dbReference type="InterPro" id="IPR051355">
    <property type="entry name" value="Notch/Slit_guidance"/>
</dbReference>
<dbReference type="Pfam" id="PF12661">
    <property type="entry name" value="hEGF"/>
    <property type="match status" value="2"/>
</dbReference>
<dbReference type="SMART" id="SM01338">
    <property type="entry name" value="NOD"/>
    <property type="match status" value="1"/>
</dbReference>
<dbReference type="GO" id="GO:0007411">
    <property type="term" value="P:axon guidance"/>
    <property type="evidence" value="ECO:0007669"/>
    <property type="project" value="TreeGrafter"/>
</dbReference>
<name>A0A3Q2ZCT3_HIPCM</name>
<evidence type="ECO:0000256" key="5">
    <source>
        <dbReference type="ARBA" id="ARBA00022737"/>
    </source>
</evidence>
<dbReference type="SMART" id="SM00179">
    <property type="entry name" value="EGF_CA"/>
    <property type="match status" value="5"/>
</dbReference>
<evidence type="ECO:0000313" key="13">
    <source>
        <dbReference type="Proteomes" id="UP000264820"/>
    </source>
</evidence>
<dbReference type="Gene3D" id="2.10.25.10">
    <property type="entry name" value="Laminin"/>
    <property type="match status" value="5"/>
</dbReference>
<sequence length="333" mass="36599">MLTLGMLFIIELISLIGIQWRRCTEDVNECKNNPCRNGGHCANSPGSYVCTCQPGYSGHNCQTDVDDCSPSDNSSKRGTQQYSWTFSICFQSNVSLSPSSDPCLNGGSCVDNVGGFACECRPGFQGGRCETEIDECASQPCWNGANCRDYVNSFVCECRAVMLFFFLILSPCSSCLNNGTCIDDINTFSCRCRPGFYGTFCEYEQNECDSQPCKNGGTCADGLGTYRCTCPVGYNGQNCQACGWDGLDCATDTPAKVIEGTLVIVVRLQPKELIKDLRGFLRSLGALLHTNLKVKEDENKDPMVYPYYGPEDGHGRLLQRGKSKREMEREVIG</sequence>
<evidence type="ECO:0000259" key="11">
    <source>
        <dbReference type="PROSITE" id="PS50026"/>
    </source>
</evidence>
<evidence type="ECO:0000256" key="6">
    <source>
        <dbReference type="ARBA" id="ARBA00022782"/>
    </source>
</evidence>
<evidence type="ECO:0000256" key="1">
    <source>
        <dbReference type="ARBA" id="ARBA00005847"/>
    </source>
</evidence>